<name>A0A075FXV4_9EURY</name>
<reference evidence="2" key="1">
    <citation type="journal article" date="2014" name="Genome Biol. Evol.">
        <title>Pangenome evidence for extensive interdomain horizontal transfer affecting lineage core and shell genes in uncultured planktonic thaumarchaeota and euryarchaeota.</title>
        <authorList>
            <person name="Deschamps P."/>
            <person name="Zivanovic Y."/>
            <person name="Moreira D."/>
            <person name="Rodriguez-Valera F."/>
            <person name="Lopez-Garcia P."/>
        </authorList>
    </citation>
    <scope>NUCLEOTIDE SEQUENCE</scope>
</reference>
<accession>A0A075FXV4</accession>
<dbReference type="PANTHER" id="PTHR43682">
    <property type="entry name" value="LACTATE UTILIZATION PROTEIN C"/>
    <property type="match status" value="1"/>
</dbReference>
<gene>
    <name evidence="2" type="primary">ykgG</name>
</gene>
<proteinExistence type="predicted"/>
<sequence>MNSSSVSRNNILVRLQQTTDVPQKDSGNFTFHEGSSFDKGKRWPAEEKVVRLKRMMEAVHAEVHLCGENTWIKTLCSVLEQKQIRKILYGTKTGLAQELVNLKQESPEMIPELIDYKDPIEESKDLLFEIDAAITTARGGIAETGSLILWPTPDEPRLMSLVPPIHIAVLYASDIYSTFREAMISENWRSQMPTNALLISGPSKTADIEQTLVYGIHGCKELVVLVLQ</sequence>
<evidence type="ECO:0000313" key="2">
    <source>
        <dbReference type="EMBL" id="AIE96640.1"/>
    </source>
</evidence>
<dbReference type="SUPFAM" id="SSF100950">
    <property type="entry name" value="NagB/RpiA/CoA transferase-like"/>
    <property type="match status" value="1"/>
</dbReference>
<dbReference type="InterPro" id="IPR003741">
    <property type="entry name" value="LUD_dom"/>
</dbReference>
<dbReference type="InterPro" id="IPR024185">
    <property type="entry name" value="FTHF_cligase-like_sf"/>
</dbReference>
<dbReference type="EMBL" id="KF900485">
    <property type="protein sequence ID" value="AIE96640.1"/>
    <property type="molecule type" value="Genomic_DNA"/>
</dbReference>
<dbReference type="Pfam" id="PF02589">
    <property type="entry name" value="LUD_dom"/>
    <property type="match status" value="1"/>
</dbReference>
<dbReference type="PANTHER" id="PTHR43682:SF1">
    <property type="entry name" value="LACTATE UTILIZATION PROTEIN C"/>
    <property type="match status" value="1"/>
</dbReference>
<dbReference type="InterPro" id="IPR037171">
    <property type="entry name" value="NagB/RpiA_transferase-like"/>
</dbReference>
<dbReference type="AlphaFoldDB" id="A0A075FXV4"/>
<organism evidence="2">
    <name type="scientific">uncultured marine group II/III euryarchaeote AD1000_85_G06</name>
    <dbReference type="NCBI Taxonomy" id="1457815"/>
    <lineage>
        <taxon>Archaea</taxon>
        <taxon>Methanobacteriati</taxon>
        <taxon>Methanobacteriota</taxon>
        <taxon>environmental samples</taxon>
    </lineage>
</organism>
<feature type="domain" description="LUD" evidence="1">
    <location>
        <begin position="51"/>
        <end position="227"/>
    </location>
</feature>
<protein>
    <submittedName>
        <fullName evidence="2">Hypothetical conserved protein (YkgG)</fullName>
    </submittedName>
</protein>
<evidence type="ECO:0000259" key="1">
    <source>
        <dbReference type="Pfam" id="PF02589"/>
    </source>
</evidence>
<dbReference type="Gene3D" id="3.40.50.10420">
    <property type="entry name" value="NagB/RpiA/CoA transferase-like"/>
    <property type="match status" value="1"/>
</dbReference>